<organism evidence="2 3">
    <name type="scientific">Pseudoalteromonas agarivorans</name>
    <dbReference type="NCBI Taxonomy" id="176102"/>
    <lineage>
        <taxon>Bacteria</taxon>
        <taxon>Pseudomonadati</taxon>
        <taxon>Pseudomonadota</taxon>
        <taxon>Gammaproteobacteria</taxon>
        <taxon>Alteromonadales</taxon>
        <taxon>Pseudoalteromonadaceae</taxon>
        <taxon>Pseudoalteromonas</taxon>
    </lineage>
</organism>
<evidence type="ECO:0000313" key="2">
    <source>
        <dbReference type="EMBL" id="AYM88973.1"/>
    </source>
</evidence>
<gene>
    <name evidence="2" type="ORF">D9T18_19940</name>
</gene>
<geneLocation type="plasmid" evidence="2 3">
    <name>unnamed</name>
</geneLocation>
<evidence type="ECO:0008006" key="4">
    <source>
        <dbReference type="Google" id="ProtNLM"/>
    </source>
</evidence>
<feature type="signal peptide" evidence="1">
    <location>
        <begin position="1"/>
        <end position="20"/>
    </location>
</feature>
<dbReference type="GeneID" id="39469357"/>
<dbReference type="AlphaFoldDB" id="A0AAD0U3H9"/>
<keyword evidence="1" id="KW-0732">Signal</keyword>
<feature type="chain" id="PRO_5041948124" description="Lipoprotein" evidence="1">
    <location>
        <begin position="21"/>
        <end position="283"/>
    </location>
</feature>
<dbReference type="EMBL" id="CP033067">
    <property type="protein sequence ID" value="AYM88973.1"/>
    <property type="molecule type" value="Genomic_DNA"/>
</dbReference>
<keyword evidence="2" id="KW-0614">Plasmid</keyword>
<sequence>MSTFKTLAAFLAVSALSGCATSTTPMEYMNNHSEAYNIAHAGGLVTDIKDTYVPADSVGSITESMLNLGFVAGGYGSPQLGMTNWQTAGVHLLGNLLEPDSHGARNSLIAWMPASEASSTEEAQEKFLSHVKVSIEKVMVELGLKHETIYDQNGKLSIYFIKDEWNCPEYSHGITDISDLCEVSVETYEPYKAISPSFISGIESESYIFSPNDGRDFHNLNLITNKKSSVPEDEIYTSISEELSSWTYIYIAPKKVKMKNGETINYPYILNKGQKKLFITPKK</sequence>
<dbReference type="Proteomes" id="UP000279995">
    <property type="component" value="Plasmid unnamed"/>
</dbReference>
<dbReference type="RefSeq" id="WP_121638668.1">
    <property type="nucleotide sequence ID" value="NZ_CP033067.1"/>
</dbReference>
<dbReference type="PROSITE" id="PS51257">
    <property type="entry name" value="PROKAR_LIPOPROTEIN"/>
    <property type="match status" value="1"/>
</dbReference>
<name>A0AAD0U3H9_9GAMM</name>
<accession>A0AAD0U3H9</accession>
<proteinExistence type="predicted"/>
<evidence type="ECO:0000256" key="1">
    <source>
        <dbReference type="SAM" id="SignalP"/>
    </source>
</evidence>
<protein>
    <recommendedName>
        <fullName evidence="4">Lipoprotein</fullName>
    </recommendedName>
</protein>
<evidence type="ECO:0000313" key="3">
    <source>
        <dbReference type="Proteomes" id="UP000279995"/>
    </source>
</evidence>
<reference evidence="2 3" key="1">
    <citation type="submission" date="2018-10" db="EMBL/GenBank/DDBJ databases">
        <title>Complete Genome Sequence and Transcriptomic Profiles of a Marine Bacterium, Pseudoalteromonas agarivorans Hao 2018.</title>
        <authorList>
            <person name="Hao L."/>
        </authorList>
    </citation>
    <scope>NUCLEOTIDE SEQUENCE [LARGE SCALE GENOMIC DNA]</scope>
    <source>
        <strain evidence="2 3">Hao 2018</strain>
        <plasmid evidence="2 3">unnamed</plasmid>
    </source>
</reference>